<sequence>MNQTTFDVLVVGGGMVGASVALALGQSGWQVALIEDKPVPEMPSADTPFDLRVSALSPTSIAFLDALGVWPLIRHQRTAPYRRMRVWDQAGSGDVTFDCADIGLPALGHIVENGLIQAALWRKIADVDTITCLRETSPVAMNVATDRASLALSSGETLTADLVIGADGAQSWVRQAAAIDIQLLDYRTGAQVFSVITEYPQQDITWQRFTAHGPQAFLPLAGNRGSLVWYDDLDAVRTRQSWTDDQLLARLHAEFPAELGRIVAIERHGHFPIRRMHADRYQAERVVLVGDAAHTIHPLAGQGVNLGFYDVMALLDCLKDADDLGSRRALKRYERLRRADNLITQSGMDVFHYGFRLQNPILVHLRNLGLSAVAHIPPIRKAVGQFASGQR</sequence>
<dbReference type="PROSITE" id="PS01304">
    <property type="entry name" value="UBIH"/>
    <property type="match status" value="1"/>
</dbReference>
<evidence type="ECO:0000313" key="10">
    <source>
        <dbReference type="EMBL" id="ANJ66410.1"/>
    </source>
</evidence>
<comment type="subunit">
    <text evidence="8">Component of the Ubi complex metabolon, which regroups five ubiquinone biosynthesis proteins (UbiE, UbiF, UbiG, UbiH and UbiI) and two accessory factors (UbiK and the lipid-binding protein UbiJ).</text>
</comment>
<dbReference type="PANTHER" id="PTHR43876:SF10">
    <property type="entry name" value="3-DEMETHOXYUBIQUINOL 3-HYDROXYLASE"/>
    <property type="match status" value="1"/>
</dbReference>
<evidence type="ECO:0000256" key="6">
    <source>
        <dbReference type="ARBA" id="ARBA00023002"/>
    </source>
</evidence>
<dbReference type="GO" id="GO:0110142">
    <property type="term" value="C:ubiquinone biosynthesis complex"/>
    <property type="evidence" value="ECO:0007669"/>
    <property type="project" value="UniProtKB-ARBA"/>
</dbReference>
<dbReference type="PANTHER" id="PTHR43876">
    <property type="entry name" value="UBIQUINONE BIOSYNTHESIS MONOOXYGENASE COQ6, MITOCHONDRIAL"/>
    <property type="match status" value="1"/>
</dbReference>
<dbReference type="Pfam" id="PF01494">
    <property type="entry name" value="FAD_binding_3"/>
    <property type="match status" value="1"/>
</dbReference>
<keyword evidence="6" id="KW-0560">Oxidoreductase</keyword>
<evidence type="ECO:0000313" key="11">
    <source>
        <dbReference type="Proteomes" id="UP000078596"/>
    </source>
</evidence>
<dbReference type="InterPro" id="IPR002938">
    <property type="entry name" value="FAD-bd"/>
</dbReference>
<reference evidence="10 11" key="1">
    <citation type="submission" date="2016-06" db="EMBL/GenBank/DDBJ databases">
        <title>Insight into the functional genes involving in sulfur oxidation in Pearl River water.</title>
        <authorList>
            <person name="Luo J."/>
            <person name="Tan X."/>
            <person name="Lin W."/>
        </authorList>
    </citation>
    <scope>NUCLEOTIDE SEQUENCE [LARGE SCALE GENOMIC DNA]</scope>
    <source>
        <strain evidence="10 11">LS2</strain>
    </source>
</reference>
<evidence type="ECO:0000256" key="5">
    <source>
        <dbReference type="ARBA" id="ARBA00022827"/>
    </source>
</evidence>
<accession>A0A191ZEX3</accession>
<proteinExistence type="inferred from homology"/>
<dbReference type="PRINTS" id="PR00420">
    <property type="entry name" value="RNGMNOXGNASE"/>
</dbReference>
<keyword evidence="4" id="KW-0285">Flavoprotein</keyword>
<dbReference type="EMBL" id="CP016027">
    <property type="protein sequence ID" value="ANJ66410.1"/>
    <property type="molecule type" value="Genomic_DNA"/>
</dbReference>
<dbReference type="NCBIfam" id="TIGR01988">
    <property type="entry name" value="Ubi-OHases"/>
    <property type="match status" value="1"/>
</dbReference>
<dbReference type="OrthoDB" id="9769565at2"/>
<organism evidence="10 11">
    <name type="scientific">Halothiobacillus diazotrophicus</name>
    <dbReference type="NCBI Taxonomy" id="1860122"/>
    <lineage>
        <taxon>Bacteria</taxon>
        <taxon>Pseudomonadati</taxon>
        <taxon>Pseudomonadota</taxon>
        <taxon>Gammaproteobacteria</taxon>
        <taxon>Chromatiales</taxon>
        <taxon>Halothiobacillaceae</taxon>
        <taxon>Halothiobacillus</taxon>
    </lineage>
</organism>
<evidence type="ECO:0000256" key="1">
    <source>
        <dbReference type="ARBA" id="ARBA00001974"/>
    </source>
</evidence>
<dbReference type="GO" id="GO:0071949">
    <property type="term" value="F:FAD binding"/>
    <property type="evidence" value="ECO:0007669"/>
    <property type="project" value="InterPro"/>
</dbReference>
<evidence type="ECO:0000256" key="8">
    <source>
        <dbReference type="ARBA" id="ARBA00065734"/>
    </source>
</evidence>
<dbReference type="InterPro" id="IPR036188">
    <property type="entry name" value="FAD/NAD-bd_sf"/>
</dbReference>
<protein>
    <recommendedName>
        <fullName evidence="9">FAD-binding domain-containing protein</fullName>
    </recommendedName>
</protein>
<dbReference type="InterPro" id="IPR010971">
    <property type="entry name" value="UbiH/COQ6"/>
</dbReference>
<evidence type="ECO:0000259" key="9">
    <source>
        <dbReference type="Pfam" id="PF01494"/>
    </source>
</evidence>
<evidence type="ECO:0000256" key="3">
    <source>
        <dbReference type="ARBA" id="ARBA00005349"/>
    </source>
</evidence>
<dbReference type="InterPro" id="IPR051205">
    <property type="entry name" value="UbiH/COQ6_monooxygenase"/>
</dbReference>
<keyword evidence="5" id="KW-0274">FAD</keyword>
<dbReference type="STRING" id="1860122.A9404_02560"/>
<keyword evidence="11" id="KW-1185">Reference proteome</keyword>
<dbReference type="Proteomes" id="UP000078596">
    <property type="component" value="Chromosome"/>
</dbReference>
<dbReference type="RefSeq" id="WP_066098387.1">
    <property type="nucleotide sequence ID" value="NZ_CP016027.1"/>
</dbReference>
<dbReference type="FunFam" id="3.50.50.60:FF:000021">
    <property type="entry name" value="Ubiquinone biosynthesis monooxygenase COQ6"/>
    <property type="match status" value="1"/>
</dbReference>
<keyword evidence="7" id="KW-0503">Monooxygenase</keyword>
<evidence type="ECO:0000256" key="2">
    <source>
        <dbReference type="ARBA" id="ARBA00004749"/>
    </source>
</evidence>
<comment type="similarity">
    <text evidence="3">Belongs to the UbiH/COQ6 family.</text>
</comment>
<comment type="pathway">
    <text evidence="2">Cofactor biosynthesis; ubiquinone biosynthesis.</text>
</comment>
<feature type="domain" description="FAD-binding" evidence="9">
    <location>
        <begin position="6"/>
        <end position="339"/>
    </location>
</feature>
<dbReference type="InterPro" id="IPR018168">
    <property type="entry name" value="Ubi_Hdrlase_CS"/>
</dbReference>
<evidence type="ECO:0000256" key="7">
    <source>
        <dbReference type="ARBA" id="ARBA00023033"/>
    </source>
</evidence>
<dbReference type="AlphaFoldDB" id="A0A191ZEX3"/>
<dbReference type="UniPathway" id="UPA00232"/>
<name>A0A191ZEX3_9GAMM</name>
<comment type="cofactor">
    <cofactor evidence="1">
        <name>FAD</name>
        <dbReference type="ChEBI" id="CHEBI:57692"/>
    </cofactor>
</comment>
<dbReference type="SUPFAM" id="SSF51905">
    <property type="entry name" value="FAD/NAD(P)-binding domain"/>
    <property type="match status" value="1"/>
</dbReference>
<dbReference type="GO" id="GO:0008682">
    <property type="term" value="F:3-demethoxyubiquinol 3-hydroxylase activity"/>
    <property type="evidence" value="ECO:0007669"/>
    <property type="project" value="TreeGrafter"/>
</dbReference>
<dbReference type="KEGG" id="haz:A9404_02560"/>
<dbReference type="Gene3D" id="3.50.50.60">
    <property type="entry name" value="FAD/NAD(P)-binding domain"/>
    <property type="match status" value="2"/>
</dbReference>
<dbReference type="GO" id="GO:0006744">
    <property type="term" value="P:ubiquinone biosynthetic process"/>
    <property type="evidence" value="ECO:0007669"/>
    <property type="project" value="UniProtKB-UniPathway"/>
</dbReference>
<evidence type="ECO:0000256" key="4">
    <source>
        <dbReference type="ARBA" id="ARBA00022630"/>
    </source>
</evidence>
<gene>
    <name evidence="10" type="ORF">A9404_02560</name>
</gene>